<keyword evidence="1" id="KW-0732">Signal</keyword>
<dbReference type="Proteomes" id="UP000014461">
    <property type="component" value="Unassembled WGS sequence"/>
</dbReference>
<reference evidence="2" key="1">
    <citation type="journal article" date="2013" name="Genome Announc.">
        <title>Draft Genome Sequence of Agarivorans albus Strain MKT 106T, an Agarolytic Marine Bacterium.</title>
        <authorList>
            <person name="Yasuike M."/>
            <person name="Nakamura Y."/>
            <person name="Kai W."/>
            <person name="Fujiwara A."/>
            <person name="Fukui Y."/>
            <person name="Satomi M."/>
            <person name="Sano M."/>
        </authorList>
    </citation>
    <scope>NUCLEOTIDE SEQUENCE [LARGE SCALE GENOMIC DNA]</scope>
</reference>
<dbReference type="AlphaFoldDB" id="R9PPS7"/>
<feature type="signal peptide" evidence="1">
    <location>
        <begin position="1"/>
        <end position="19"/>
    </location>
</feature>
<comment type="caution">
    <text evidence="2">The sequence shown here is derived from an EMBL/GenBank/DDBJ whole genome shotgun (WGS) entry which is preliminary data.</text>
</comment>
<name>R9PPS7_AGAAL</name>
<dbReference type="EMBL" id="BARX01000025">
    <property type="protein sequence ID" value="GAD03293.1"/>
    <property type="molecule type" value="Genomic_DNA"/>
</dbReference>
<sequence length="143" mass="15698">MNRYQLAIIGLLVSTSAFAKIENLAEHWQVASNNNAAVLSQDQGYIAEFSFADGGVIISSTINGSCTSTQQQHHVAGKLVTFELKQHNKHCSLIPKKIKDKAIVNSSFNRLKTVSFNNASFTTKGFHDALIQAEKIRFTGKNS</sequence>
<keyword evidence="3" id="KW-1185">Reference proteome</keyword>
<dbReference type="STRING" id="1331007.AALB_3373"/>
<accession>R9PPS7</accession>
<evidence type="ECO:0000256" key="1">
    <source>
        <dbReference type="SAM" id="SignalP"/>
    </source>
</evidence>
<organism evidence="2 3">
    <name type="scientific">Agarivorans albus MKT 106</name>
    <dbReference type="NCBI Taxonomy" id="1331007"/>
    <lineage>
        <taxon>Bacteria</taxon>
        <taxon>Pseudomonadati</taxon>
        <taxon>Pseudomonadota</taxon>
        <taxon>Gammaproteobacteria</taxon>
        <taxon>Alteromonadales</taxon>
        <taxon>Alteromonadaceae</taxon>
        <taxon>Agarivorans</taxon>
    </lineage>
</organism>
<dbReference type="RefSeq" id="WP_016403060.1">
    <property type="nucleotide sequence ID" value="NZ_BARX01000025.1"/>
</dbReference>
<feature type="chain" id="PRO_5004488106" evidence="1">
    <location>
        <begin position="20"/>
        <end position="143"/>
    </location>
</feature>
<dbReference type="OrthoDB" id="9837719at2"/>
<protein>
    <submittedName>
        <fullName evidence="2">Uncharacterized protein</fullName>
    </submittedName>
</protein>
<proteinExistence type="predicted"/>
<evidence type="ECO:0000313" key="2">
    <source>
        <dbReference type="EMBL" id="GAD03293.1"/>
    </source>
</evidence>
<evidence type="ECO:0000313" key="3">
    <source>
        <dbReference type="Proteomes" id="UP000014461"/>
    </source>
</evidence>
<gene>
    <name evidence="2" type="ORF">AALB_3373</name>
</gene>